<name>A0A381YP42_9ZZZZ</name>
<evidence type="ECO:0000313" key="2">
    <source>
        <dbReference type="EMBL" id="SVA78303.1"/>
    </source>
</evidence>
<feature type="non-terminal residue" evidence="2">
    <location>
        <position position="1"/>
    </location>
</feature>
<reference evidence="2" key="1">
    <citation type="submission" date="2018-05" db="EMBL/GenBank/DDBJ databases">
        <authorList>
            <person name="Lanie J.A."/>
            <person name="Ng W.-L."/>
            <person name="Kazmierczak K.M."/>
            <person name="Andrzejewski T.M."/>
            <person name="Davidsen T.M."/>
            <person name="Wayne K.J."/>
            <person name="Tettelin H."/>
            <person name="Glass J.I."/>
            <person name="Rusch D."/>
            <person name="Podicherti R."/>
            <person name="Tsui H.-C.T."/>
            <person name="Winkler M.E."/>
        </authorList>
    </citation>
    <scope>NUCLEOTIDE SEQUENCE</scope>
</reference>
<dbReference type="EMBL" id="UINC01018606">
    <property type="protein sequence ID" value="SVA78303.1"/>
    <property type="molecule type" value="Genomic_DNA"/>
</dbReference>
<organism evidence="2">
    <name type="scientific">marine metagenome</name>
    <dbReference type="NCBI Taxonomy" id="408172"/>
    <lineage>
        <taxon>unclassified sequences</taxon>
        <taxon>metagenomes</taxon>
        <taxon>ecological metagenomes</taxon>
    </lineage>
</organism>
<feature type="non-terminal residue" evidence="2">
    <location>
        <position position="54"/>
    </location>
</feature>
<protein>
    <submittedName>
        <fullName evidence="2">Uncharacterized protein</fullName>
    </submittedName>
</protein>
<dbReference type="AlphaFoldDB" id="A0A381YP42"/>
<proteinExistence type="predicted"/>
<evidence type="ECO:0000256" key="1">
    <source>
        <dbReference type="SAM" id="MobiDB-lite"/>
    </source>
</evidence>
<gene>
    <name evidence="2" type="ORF">METZ01_LOCUS131157</name>
</gene>
<sequence>VKPSFARPNYLSYLLQVYSVQPVTSPMPFFSRKVRGGARDRDQTGDLFLGKEPL</sequence>
<feature type="region of interest" description="Disordered" evidence="1">
    <location>
        <begin position="35"/>
        <end position="54"/>
    </location>
</feature>
<accession>A0A381YP42</accession>